<evidence type="ECO:0000256" key="3">
    <source>
        <dbReference type="SAM" id="SignalP"/>
    </source>
</evidence>
<dbReference type="InterPro" id="IPR043504">
    <property type="entry name" value="Peptidase_S1_PA_chymotrypsin"/>
</dbReference>
<dbReference type="AlphaFoldDB" id="A0A6F8YGD4"/>
<sequence length="268" mass="28114">MRGAGWVGALVAGTMLGAVAAAGPVAASPVPPPPPHTEIVGGTLADPGQFPWVVRLSVGCAGALTAPRVVLTAAHCVDRTGFENGITVIAGSVDQHSPDAVRVKARYVVRAPGFRDATKGDDWALIQLAEPLGLPLLPRATDSSYDEGLFTVMGWGATRDGSATQQRYLRTAGVPFVSDRQCGRAYRDAGYPYVSSKMICAGDTRRGGVDACQGDSGGPMVRRDGAGEWVQVGIVSWGLGCARRDFPGVYTQVSRYAGVIERKTRELS</sequence>
<feature type="signal peptide" evidence="3">
    <location>
        <begin position="1"/>
        <end position="20"/>
    </location>
</feature>
<dbReference type="InterPro" id="IPR033116">
    <property type="entry name" value="TRYPSIN_SER"/>
</dbReference>
<dbReference type="SUPFAM" id="SSF50494">
    <property type="entry name" value="Trypsin-like serine proteases"/>
    <property type="match status" value="1"/>
</dbReference>
<evidence type="ECO:0000259" key="4">
    <source>
        <dbReference type="PROSITE" id="PS50240"/>
    </source>
</evidence>
<keyword evidence="1" id="KW-1015">Disulfide bond</keyword>
<evidence type="ECO:0000313" key="5">
    <source>
        <dbReference type="EMBL" id="BCB85204.1"/>
    </source>
</evidence>
<reference evidence="5 6" key="2">
    <citation type="submission" date="2020-03" db="EMBL/GenBank/DDBJ databases">
        <authorList>
            <person name="Ichikawa N."/>
            <person name="Kimura A."/>
            <person name="Kitahashi Y."/>
            <person name="Uohara A."/>
        </authorList>
    </citation>
    <scope>NUCLEOTIDE SEQUENCE [LARGE SCALE GENOMIC DNA]</scope>
    <source>
        <strain evidence="5 6">NBRC 105367</strain>
    </source>
</reference>
<dbReference type="Gene3D" id="2.40.10.10">
    <property type="entry name" value="Trypsin-like serine proteases"/>
    <property type="match status" value="2"/>
</dbReference>
<dbReference type="PROSITE" id="PS00134">
    <property type="entry name" value="TRYPSIN_HIS"/>
    <property type="match status" value="1"/>
</dbReference>
<dbReference type="InterPro" id="IPR018114">
    <property type="entry name" value="TRYPSIN_HIS"/>
</dbReference>
<dbReference type="InterPro" id="IPR009003">
    <property type="entry name" value="Peptidase_S1_PA"/>
</dbReference>
<dbReference type="GO" id="GO:0006508">
    <property type="term" value="P:proteolysis"/>
    <property type="evidence" value="ECO:0007669"/>
    <property type="project" value="UniProtKB-KW"/>
</dbReference>
<keyword evidence="3" id="KW-0732">Signal</keyword>
<name>A0A6F8YGD4_9ACTN</name>
<dbReference type="KEGG" id="psuu:Psuf_025170"/>
<evidence type="ECO:0000313" key="6">
    <source>
        <dbReference type="Proteomes" id="UP000503011"/>
    </source>
</evidence>
<dbReference type="CDD" id="cd00190">
    <property type="entry name" value="Tryp_SPc"/>
    <property type="match status" value="1"/>
</dbReference>
<dbReference type="PANTHER" id="PTHR24253:SF176">
    <property type="entry name" value="CORIN, ISOFORM B"/>
    <property type="match status" value="1"/>
</dbReference>
<dbReference type="InterPro" id="IPR001314">
    <property type="entry name" value="Peptidase_S1A"/>
</dbReference>
<dbReference type="PANTHER" id="PTHR24253">
    <property type="entry name" value="TRANSMEMBRANE PROTEASE SERINE"/>
    <property type="match status" value="1"/>
</dbReference>
<gene>
    <name evidence="5" type="ORF">Psuf_025170</name>
</gene>
<dbReference type="Pfam" id="PF00089">
    <property type="entry name" value="Trypsin"/>
    <property type="match status" value="1"/>
</dbReference>
<accession>A0A6F8YGD4</accession>
<dbReference type="Proteomes" id="UP000503011">
    <property type="component" value="Chromosome"/>
</dbReference>
<keyword evidence="2" id="KW-0645">Protease</keyword>
<dbReference type="FunFam" id="2.40.10.10:FF:000002">
    <property type="entry name" value="Transmembrane protease serine"/>
    <property type="match status" value="1"/>
</dbReference>
<proteinExistence type="predicted"/>
<dbReference type="EMBL" id="AP022871">
    <property type="protein sequence ID" value="BCB85204.1"/>
    <property type="molecule type" value="Genomic_DNA"/>
</dbReference>
<dbReference type="PRINTS" id="PR00722">
    <property type="entry name" value="CHYMOTRYPSIN"/>
</dbReference>
<feature type="domain" description="Peptidase S1" evidence="4">
    <location>
        <begin position="39"/>
        <end position="265"/>
    </location>
</feature>
<evidence type="ECO:0000256" key="2">
    <source>
        <dbReference type="RuleBase" id="RU363034"/>
    </source>
</evidence>
<dbReference type="RefSeq" id="WP_173156733.1">
    <property type="nucleotide sequence ID" value="NZ_AP022871.1"/>
</dbReference>
<keyword evidence="6" id="KW-1185">Reference proteome</keyword>
<feature type="chain" id="PRO_5038765280" evidence="3">
    <location>
        <begin position="21"/>
        <end position="268"/>
    </location>
</feature>
<evidence type="ECO:0000256" key="1">
    <source>
        <dbReference type="ARBA" id="ARBA00023157"/>
    </source>
</evidence>
<reference evidence="5 6" key="1">
    <citation type="submission" date="2020-03" db="EMBL/GenBank/DDBJ databases">
        <title>Whole genome shotgun sequence of Phytohabitans suffuscus NBRC 105367.</title>
        <authorList>
            <person name="Komaki H."/>
            <person name="Tamura T."/>
        </authorList>
    </citation>
    <scope>NUCLEOTIDE SEQUENCE [LARGE SCALE GENOMIC DNA]</scope>
    <source>
        <strain evidence="5 6">NBRC 105367</strain>
    </source>
</reference>
<keyword evidence="2" id="KW-0378">Hydrolase</keyword>
<dbReference type="SMART" id="SM00020">
    <property type="entry name" value="Tryp_SPc"/>
    <property type="match status" value="1"/>
</dbReference>
<dbReference type="InterPro" id="IPR001254">
    <property type="entry name" value="Trypsin_dom"/>
</dbReference>
<dbReference type="GO" id="GO:0004252">
    <property type="term" value="F:serine-type endopeptidase activity"/>
    <property type="evidence" value="ECO:0007669"/>
    <property type="project" value="InterPro"/>
</dbReference>
<organism evidence="5 6">
    <name type="scientific">Phytohabitans suffuscus</name>
    <dbReference type="NCBI Taxonomy" id="624315"/>
    <lineage>
        <taxon>Bacteria</taxon>
        <taxon>Bacillati</taxon>
        <taxon>Actinomycetota</taxon>
        <taxon>Actinomycetes</taxon>
        <taxon>Micromonosporales</taxon>
        <taxon>Micromonosporaceae</taxon>
    </lineage>
</organism>
<protein>
    <submittedName>
        <fullName evidence="5">Trypsin</fullName>
    </submittedName>
</protein>
<dbReference type="PROSITE" id="PS50240">
    <property type="entry name" value="TRYPSIN_DOM"/>
    <property type="match status" value="1"/>
</dbReference>
<dbReference type="PROSITE" id="PS00135">
    <property type="entry name" value="TRYPSIN_SER"/>
    <property type="match status" value="1"/>
</dbReference>
<keyword evidence="2" id="KW-0720">Serine protease</keyword>